<dbReference type="Pfam" id="PF00096">
    <property type="entry name" value="zf-C2H2"/>
    <property type="match status" value="2"/>
</dbReference>
<evidence type="ECO:0000256" key="3">
    <source>
        <dbReference type="PROSITE-ProRule" id="PRU00042"/>
    </source>
</evidence>
<evidence type="ECO:0000259" key="5">
    <source>
        <dbReference type="PROSITE" id="PS50157"/>
    </source>
</evidence>
<keyword evidence="3" id="KW-0863">Zinc-finger</keyword>
<keyword evidence="1" id="KW-0805">Transcription regulation</keyword>
<dbReference type="GO" id="GO:0005634">
    <property type="term" value="C:nucleus"/>
    <property type="evidence" value="ECO:0007669"/>
    <property type="project" value="TreeGrafter"/>
</dbReference>
<comment type="caution">
    <text evidence="6">The sequence shown here is derived from an EMBL/GenBank/DDBJ whole genome shotgun (WGS) entry which is preliminary data.</text>
</comment>
<dbReference type="Proteomes" id="UP001321473">
    <property type="component" value="Unassembled WGS sequence"/>
</dbReference>
<feature type="compositionally biased region" description="Polar residues" evidence="4">
    <location>
        <begin position="280"/>
        <end position="299"/>
    </location>
</feature>
<evidence type="ECO:0000313" key="7">
    <source>
        <dbReference type="Proteomes" id="UP001321473"/>
    </source>
</evidence>
<dbReference type="PANTHER" id="PTHR16515:SF55">
    <property type="entry name" value="C2H2-TYPE DOMAIN-CONTAINING PROTEIN"/>
    <property type="match status" value="1"/>
</dbReference>
<proteinExistence type="predicted"/>
<evidence type="ECO:0000256" key="4">
    <source>
        <dbReference type="SAM" id="MobiDB-lite"/>
    </source>
</evidence>
<feature type="compositionally biased region" description="Basic residues" evidence="4">
    <location>
        <begin position="300"/>
        <end position="309"/>
    </location>
</feature>
<dbReference type="PROSITE" id="PS00028">
    <property type="entry name" value="ZINC_FINGER_C2H2_1"/>
    <property type="match status" value="2"/>
</dbReference>
<gene>
    <name evidence="6" type="ORF">V5799_022369</name>
</gene>
<dbReference type="InterPro" id="IPR036236">
    <property type="entry name" value="Znf_C2H2_sf"/>
</dbReference>
<reference evidence="6 7" key="1">
    <citation type="journal article" date="2023" name="Arcadia Sci">
        <title>De novo assembly of a long-read Amblyomma americanum tick genome.</title>
        <authorList>
            <person name="Chou S."/>
            <person name="Poskanzer K.E."/>
            <person name="Rollins M."/>
            <person name="Thuy-Boun P.S."/>
        </authorList>
    </citation>
    <scope>NUCLEOTIDE SEQUENCE [LARGE SCALE GENOMIC DNA]</scope>
    <source>
        <strain evidence="6">F_SG_1</strain>
        <tissue evidence="6">Salivary glands</tissue>
    </source>
</reference>
<dbReference type="GO" id="GO:0008276">
    <property type="term" value="F:protein methyltransferase activity"/>
    <property type="evidence" value="ECO:0007669"/>
    <property type="project" value="UniProtKB-ARBA"/>
</dbReference>
<dbReference type="Gene3D" id="3.30.160.60">
    <property type="entry name" value="Classic Zinc Finger"/>
    <property type="match status" value="2"/>
</dbReference>
<dbReference type="GO" id="GO:0010468">
    <property type="term" value="P:regulation of gene expression"/>
    <property type="evidence" value="ECO:0007669"/>
    <property type="project" value="TreeGrafter"/>
</dbReference>
<name>A0AAQ4FKU4_AMBAM</name>
<evidence type="ECO:0000256" key="1">
    <source>
        <dbReference type="ARBA" id="ARBA00023015"/>
    </source>
</evidence>
<dbReference type="AlphaFoldDB" id="A0AAQ4FKU4"/>
<evidence type="ECO:0000256" key="2">
    <source>
        <dbReference type="ARBA" id="ARBA00023163"/>
    </source>
</evidence>
<protein>
    <recommendedName>
        <fullName evidence="5">C2H2-type domain-containing protein</fullName>
    </recommendedName>
</protein>
<dbReference type="GO" id="GO:0008270">
    <property type="term" value="F:zinc ion binding"/>
    <property type="evidence" value="ECO:0007669"/>
    <property type="project" value="UniProtKB-KW"/>
</dbReference>
<dbReference type="EMBL" id="JARKHS020001352">
    <property type="protein sequence ID" value="KAK8787857.1"/>
    <property type="molecule type" value="Genomic_DNA"/>
</dbReference>
<dbReference type="SUPFAM" id="SSF57667">
    <property type="entry name" value="beta-beta-alpha zinc fingers"/>
    <property type="match status" value="1"/>
</dbReference>
<organism evidence="6 7">
    <name type="scientific">Amblyomma americanum</name>
    <name type="common">Lone star tick</name>
    <dbReference type="NCBI Taxonomy" id="6943"/>
    <lineage>
        <taxon>Eukaryota</taxon>
        <taxon>Metazoa</taxon>
        <taxon>Ecdysozoa</taxon>
        <taxon>Arthropoda</taxon>
        <taxon>Chelicerata</taxon>
        <taxon>Arachnida</taxon>
        <taxon>Acari</taxon>
        <taxon>Parasitiformes</taxon>
        <taxon>Ixodida</taxon>
        <taxon>Ixodoidea</taxon>
        <taxon>Ixodidae</taxon>
        <taxon>Amblyomminae</taxon>
        <taxon>Amblyomma</taxon>
    </lineage>
</organism>
<feature type="region of interest" description="Disordered" evidence="4">
    <location>
        <begin position="202"/>
        <end position="236"/>
    </location>
</feature>
<evidence type="ECO:0000313" key="6">
    <source>
        <dbReference type="EMBL" id="KAK8787857.1"/>
    </source>
</evidence>
<feature type="domain" description="C2H2-type" evidence="5">
    <location>
        <begin position="412"/>
        <end position="441"/>
    </location>
</feature>
<dbReference type="InterPro" id="IPR013087">
    <property type="entry name" value="Znf_C2H2_type"/>
</dbReference>
<feature type="region of interest" description="Disordered" evidence="4">
    <location>
        <begin position="280"/>
        <end position="318"/>
    </location>
</feature>
<feature type="non-terminal residue" evidence="6">
    <location>
        <position position="504"/>
    </location>
</feature>
<dbReference type="InterPro" id="IPR046341">
    <property type="entry name" value="SET_dom_sf"/>
</dbReference>
<keyword evidence="2" id="KW-0804">Transcription</keyword>
<keyword evidence="7" id="KW-1185">Reference proteome</keyword>
<dbReference type="InterPro" id="IPR001214">
    <property type="entry name" value="SET_dom"/>
</dbReference>
<dbReference type="Pfam" id="PF21549">
    <property type="entry name" value="PRDM2_PR"/>
    <property type="match status" value="1"/>
</dbReference>
<dbReference type="GO" id="GO:0008757">
    <property type="term" value="F:S-adenosylmethionine-dependent methyltransferase activity"/>
    <property type="evidence" value="ECO:0007669"/>
    <property type="project" value="UniProtKB-ARBA"/>
</dbReference>
<dbReference type="SMART" id="SM00355">
    <property type="entry name" value="ZnF_C2H2"/>
    <property type="match status" value="3"/>
</dbReference>
<sequence length="504" mass="54975">METCVLMPPEFSLVLSTTEDSSKHDSDLDEDDTTSKTHPYDMKVRLWANQAIPVGKVFSPAEGSVRLDRLEVYSLLDDNDVRHSLGCYDEIREVEHRQVRHCNWVRFVRLARRISARVNLVASRVPTSSSRQAPVLYRVMRPVQPNTELVAFFNDKAEEEERQGASSPVGMTTSTPKMAAGLERRLFQRTLQDFPLDLSQSLLSPSTSTSASSASTSSCRASSSTSSSSSGLLRTPASISSTSVSASSSSSASTSEANNENIQAAILVLPALSRLTQKPLSGASSVPTAAPTSGGSVHSKQPKQRKNKPHAGGEEKLVSFPSRPRLCADRSGHVTRGASICFDIPQNGLIAQIDLGRSATVAALVLLTKVMPTKGAHLWDAKEEKHECDDVKCEQGLISRSPGNCSGASQQLLCSICKKTFSRKYHLARHLQNAVCSGEQRLSLPCSTCGKVFSSKTKLDHHVKTHSVASDSNQKSSLKRFECNHCGRLFWSLSQLEIHKRMHT</sequence>
<keyword evidence="3" id="KW-0862">Zinc</keyword>
<feature type="domain" description="C2H2-type" evidence="5">
    <location>
        <begin position="444"/>
        <end position="471"/>
    </location>
</feature>
<dbReference type="Pfam" id="PF13894">
    <property type="entry name" value="zf-C2H2_4"/>
    <property type="match status" value="1"/>
</dbReference>
<keyword evidence="3" id="KW-0479">Metal-binding</keyword>
<dbReference type="InterPro" id="IPR050331">
    <property type="entry name" value="Zinc_finger"/>
</dbReference>
<dbReference type="PANTHER" id="PTHR16515">
    <property type="entry name" value="PR DOMAIN ZINC FINGER PROTEIN"/>
    <property type="match status" value="1"/>
</dbReference>
<dbReference type="PROSITE" id="PS50157">
    <property type="entry name" value="ZINC_FINGER_C2H2_2"/>
    <property type="match status" value="3"/>
</dbReference>
<feature type="region of interest" description="Disordered" evidence="4">
    <location>
        <begin position="17"/>
        <end position="36"/>
    </location>
</feature>
<dbReference type="Gene3D" id="2.170.270.10">
    <property type="entry name" value="SET domain"/>
    <property type="match status" value="1"/>
</dbReference>
<accession>A0AAQ4FKU4</accession>
<dbReference type="GO" id="GO:0008170">
    <property type="term" value="F:N-methyltransferase activity"/>
    <property type="evidence" value="ECO:0007669"/>
    <property type="project" value="UniProtKB-ARBA"/>
</dbReference>
<feature type="domain" description="C2H2-type" evidence="5">
    <location>
        <begin position="481"/>
        <end position="504"/>
    </location>
</feature>